<dbReference type="PANTHER" id="PTHR30204:SF97">
    <property type="entry name" value="MERR FAMILY REGULATORY PROTEIN"/>
    <property type="match status" value="1"/>
</dbReference>
<keyword evidence="1" id="KW-0238">DNA-binding</keyword>
<name>A0ABV8I4T3_9ACTN</name>
<dbReference type="Proteomes" id="UP001595850">
    <property type="component" value="Unassembled WGS sequence"/>
</dbReference>
<accession>A0ABV8I4T3</accession>
<dbReference type="EMBL" id="JBHSBM010000010">
    <property type="protein sequence ID" value="MFC4057388.1"/>
    <property type="molecule type" value="Genomic_DNA"/>
</dbReference>
<dbReference type="InterPro" id="IPR036594">
    <property type="entry name" value="Meth_synthase_dom"/>
</dbReference>
<proteinExistence type="predicted"/>
<evidence type="ECO:0000256" key="1">
    <source>
        <dbReference type="ARBA" id="ARBA00023125"/>
    </source>
</evidence>
<gene>
    <name evidence="4" type="ORF">ACFOWE_03735</name>
</gene>
<reference evidence="5" key="1">
    <citation type="journal article" date="2019" name="Int. J. Syst. Evol. Microbiol.">
        <title>The Global Catalogue of Microorganisms (GCM) 10K type strain sequencing project: providing services to taxonomists for standard genome sequencing and annotation.</title>
        <authorList>
            <consortium name="The Broad Institute Genomics Platform"/>
            <consortium name="The Broad Institute Genome Sequencing Center for Infectious Disease"/>
            <person name="Wu L."/>
            <person name="Ma J."/>
        </authorList>
    </citation>
    <scope>NUCLEOTIDE SEQUENCE [LARGE SCALE GENOMIC DNA]</scope>
    <source>
        <strain evidence="5">TBRC 4489</strain>
    </source>
</reference>
<dbReference type="InterPro" id="IPR009061">
    <property type="entry name" value="DNA-bd_dom_put_sf"/>
</dbReference>
<dbReference type="Gene3D" id="1.10.1660.10">
    <property type="match status" value="1"/>
</dbReference>
<sequence length="382" mass="39634">MNTGNGPDYGIGAVSRRLGVPAPTLRTWNLRYGLGPSRRSPGGHRRYDSADLWRLEEMNRLIRSGVPAADAARLVLSAHPPPGAGTAQPGTSTEAPTGAPTGASTGASTGVTSRAAPHAPAGAPPAPPRSAAELPAGAPAETRAGIPARARAGIPARARAGIPARARALAPEPRPQIPSPAMLARAAAALDGEAVSEWLGAALERHGVLWTWERLVLPVFARISRRQSDTGAAIEVEHLFSDRLTAALAPLVRRPRDPVNGRPVLLACAQEEQHSLPLHALAAVLTLDHRAETRVLGARTPYPALGDAMRRLGPAVVLVWSQMAATGDPAPLAALPVLRPPALIMAGGPGWRAGLPPAVPHVTSFRDALARITAALHRSPAS</sequence>
<protein>
    <submittedName>
        <fullName evidence="4">MerR family transcriptional regulator</fullName>
    </submittedName>
</protein>
<dbReference type="CDD" id="cd01104">
    <property type="entry name" value="HTH_MlrA-CarA"/>
    <property type="match status" value="1"/>
</dbReference>
<dbReference type="RefSeq" id="WP_377285365.1">
    <property type="nucleotide sequence ID" value="NZ_JBHSBM010000010.1"/>
</dbReference>
<dbReference type="Pfam" id="PF13411">
    <property type="entry name" value="MerR_1"/>
    <property type="match status" value="1"/>
</dbReference>
<dbReference type="InterPro" id="IPR000551">
    <property type="entry name" value="MerR-type_HTH_dom"/>
</dbReference>
<dbReference type="SUPFAM" id="SSF46955">
    <property type="entry name" value="Putative DNA-binding domain"/>
    <property type="match status" value="1"/>
</dbReference>
<evidence type="ECO:0000313" key="4">
    <source>
        <dbReference type="EMBL" id="MFC4057388.1"/>
    </source>
</evidence>
<evidence type="ECO:0000313" key="5">
    <source>
        <dbReference type="Proteomes" id="UP001595850"/>
    </source>
</evidence>
<dbReference type="Gene3D" id="3.40.50.280">
    <property type="entry name" value="Cobalamin-binding domain"/>
    <property type="match status" value="1"/>
</dbReference>
<keyword evidence="5" id="KW-1185">Reference proteome</keyword>
<dbReference type="InterPro" id="IPR047057">
    <property type="entry name" value="MerR_fam"/>
</dbReference>
<feature type="compositionally biased region" description="Low complexity" evidence="2">
    <location>
        <begin position="84"/>
        <end position="121"/>
    </location>
</feature>
<evidence type="ECO:0000256" key="2">
    <source>
        <dbReference type="SAM" id="MobiDB-lite"/>
    </source>
</evidence>
<feature type="domain" description="HTH merR-type" evidence="3">
    <location>
        <begin position="8"/>
        <end position="77"/>
    </location>
</feature>
<dbReference type="PANTHER" id="PTHR30204">
    <property type="entry name" value="REDOX-CYCLING DRUG-SENSING TRANSCRIPTIONAL ACTIVATOR SOXR"/>
    <property type="match status" value="1"/>
</dbReference>
<comment type="caution">
    <text evidence="4">The sequence shown here is derived from an EMBL/GenBank/DDBJ whole genome shotgun (WGS) entry which is preliminary data.</text>
</comment>
<dbReference type="SMART" id="SM00422">
    <property type="entry name" value="HTH_MERR"/>
    <property type="match status" value="1"/>
</dbReference>
<organism evidence="4 5">
    <name type="scientific">Planomonospora corallina</name>
    <dbReference type="NCBI Taxonomy" id="1806052"/>
    <lineage>
        <taxon>Bacteria</taxon>
        <taxon>Bacillati</taxon>
        <taxon>Actinomycetota</taxon>
        <taxon>Actinomycetes</taxon>
        <taxon>Streptosporangiales</taxon>
        <taxon>Streptosporangiaceae</taxon>
        <taxon>Planomonospora</taxon>
    </lineage>
</organism>
<dbReference type="PROSITE" id="PS50937">
    <property type="entry name" value="HTH_MERR_2"/>
    <property type="match status" value="1"/>
</dbReference>
<evidence type="ECO:0000259" key="3">
    <source>
        <dbReference type="PROSITE" id="PS50937"/>
    </source>
</evidence>
<dbReference type="Gene3D" id="1.10.1240.10">
    <property type="entry name" value="Methionine synthase domain"/>
    <property type="match status" value="1"/>
</dbReference>
<feature type="region of interest" description="Disordered" evidence="2">
    <location>
        <begin position="77"/>
        <end position="137"/>
    </location>
</feature>